<evidence type="ECO:0000259" key="3">
    <source>
        <dbReference type="Pfam" id="PF01494"/>
    </source>
</evidence>
<dbReference type="Gene3D" id="3.50.50.60">
    <property type="entry name" value="FAD/NAD(P)-binding domain"/>
    <property type="match status" value="1"/>
</dbReference>
<dbReference type="GO" id="GO:0016709">
    <property type="term" value="F:oxidoreductase activity, acting on paired donors, with incorporation or reduction of molecular oxygen, NAD(P)H as one donor, and incorporation of one atom of oxygen"/>
    <property type="evidence" value="ECO:0007669"/>
    <property type="project" value="UniProtKB-ARBA"/>
</dbReference>
<evidence type="ECO:0000256" key="1">
    <source>
        <dbReference type="ARBA" id="ARBA00022630"/>
    </source>
</evidence>
<dbReference type="GO" id="GO:0071949">
    <property type="term" value="F:FAD binding"/>
    <property type="evidence" value="ECO:0007669"/>
    <property type="project" value="InterPro"/>
</dbReference>
<dbReference type="Gene3D" id="3.30.9.10">
    <property type="entry name" value="D-Amino Acid Oxidase, subunit A, domain 2"/>
    <property type="match status" value="1"/>
</dbReference>
<dbReference type="InterPro" id="IPR036188">
    <property type="entry name" value="FAD/NAD-bd_sf"/>
</dbReference>
<keyword evidence="5" id="KW-1185">Reference proteome</keyword>
<dbReference type="Proteomes" id="UP000192674">
    <property type="component" value="Unassembled WGS sequence"/>
</dbReference>
<accession>A0A1W2FWV7</accession>
<sequence length="398" mass="43425">MIIGAGPAGLVLGNALRQAGVSCLIVERHSRSHIEQQVRAGITDHCSRLILERLGLAAGLLAHGQIQETCEFRAGSERVIVAYAQLNGGIGHRVYSQHLLVRDLVEAFLAGGGELLFETTAETITVDGETSATVTLSAGPRRVSCDVVACADGSHSIGHKHMPTTPEQRRYPYRWLTLLADVPTPSPRLVYVLHPDGFAGEMPRNPVQSRFYLQYGTGEDPHAWTDEQIWQRLRDRMPDIAPGRVRQRSTLAMSTRTHLPMQHGPIHLLGDAAHALPPTGGKGMNLAIADADTLASAIIASSHDGGKRLAAYSDDRLTDVRRAVGFSDWLLRLVNTPLHMSEKDIMADYRTRQAKLMELSDPAGLATWFAHAYARTSEQTTLPVRRSTVSHRSARAGG</sequence>
<evidence type="ECO:0000313" key="5">
    <source>
        <dbReference type="Proteomes" id="UP000192674"/>
    </source>
</evidence>
<dbReference type="InterPro" id="IPR050641">
    <property type="entry name" value="RIFMO-like"/>
</dbReference>
<keyword evidence="2" id="KW-0274">FAD</keyword>
<dbReference type="PANTHER" id="PTHR43004:SF3">
    <property type="entry name" value="P-HYDROXYBENZOATE HYDROXYLASE"/>
    <property type="match status" value="1"/>
</dbReference>
<dbReference type="EMBL" id="FWXV01000014">
    <property type="protein sequence ID" value="SMD26353.1"/>
    <property type="molecule type" value="Genomic_DNA"/>
</dbReference>
<name>A0A1W2FWV7_KIBAR</name>
<dbReference type="SUPFAM" id="SSF51905">
    <property type="entry name" value="FAD/NAD(P)-binding domain"/>
    <property type="match status" value="1"/>
</dbReference>
<dbReference type="PANTHER" id="PTHR43004">
    <property type="entry name" value="TRK SYSTEM POTASSIUM UPTAKE PROTEIN"/>
    <property type="match status" value="1"/>
</dbReference>
<keyword evidence="4" id="KW-0560">Oxidoreductase</keyword>
<proteinExistence type="predicted"/>
<evidence type="ECO:0000256" key="2">
    <source>
        <dbReference type="ARBA" id="ARBA00022827"/>
    </source>
</evidence>
<dbReference type="SUPFAM" id="SSF54373">
    <property type="entry name" value="FAD-linked reductases, C-terminal domain"/>
    <property type="match status" value="1"/>
</dbReference>
<dbReference type="InterPro" id="IPR002938">
    <property type="entry name" value="FAD-bd"/>
</dbReference>
<reference evidence="4 5" key="1">
    <citation type="submission" date="2017-04" db="EMBL/GenBank/DDBJ databases">
        <authorList>
            <person name="Afonso C.L."/>
            <person name="Miller P.J."/>
            <person name="Scott M.A."/>
            <person name="Spackman E."/>
            <person name="Goraichik I."/>
            <person name="Dimitrov K.M."/>
            <person name="Suarez D.L."/>
            <person name="Swayne D.E."/>
        </authorList>
    </citation>
    <scope>NUCLEOTIDE SEQUENCE [LARGE SCALE GENOMIC DNA]</scope>
    <source>
        <strain evidence="4 5">DSM 43828</strain>
    </source>
</reference>
<dbReference type="Pfam" id="PF01494">
    <property type="entry name" value="FAD_binding_3"/>
    <property type="match status" value="1"/>
</dbReference>
<organism evidence="4 5">
    <name type="scientific">Kibdelosporangium aridum</name>
    <dbReference type="NCBI Taxonomy" id="2030"/>
    <lineage>
        <taxon>Bacteria</taxon>
        <taxon>Bacillati</taxon>
        <taxon>Actinomycetota</taxon>
        <taxon>Actinomycetes</taxon>
        <taxon>Pseudonocardiales</taxon>
        <taxon>Pseudonocardiaceae</taxon>
        <taxon>Kibdelosporangium</taxon>
    </lineage>
</organism>
<feature type="domain" description="FAD-binding" evidence="3">
    <location>
        <begin position="1"/>
        <end position="326"/>
    </location>
</feature>
<gene>
    <name evidence="4" type="ORF">SAMN05661093_09936</name>
</gene>
<protein>
    <submittedName>
        <fullName evidence="4">p-hydroxybenzoate 3-monooxygenase</fullName>
    </submittedName>
</protein>
<keyword evidence="1" id="KW-0285">Flavoprotein</keyword>
<dbReference type="PRINTS" id="PR00420">
    <property type="entry name" value="RNGMNOXGNASE"/>
</dbReference>
<evidence type="ECO:0000313" key="4">
    <source>
        <dbReference type="EMBL" id="SMD26353.1"/>
    </source>
</evidence>
<dbReference type="AlphaFoldDB" id="A0A1W2FWV7"/>
<keyword evidence="4" id="KW-0503">Monooxygenase</keyword>